<dbReference type="SUPFAM" id="SSF53474">
    <property type="entry name" value="alpha/beta-Hydrolases"/>
    <property type="match status" value="1"/>
</dbReference>
<dbReference type="Gene3D" id="3.40.50.1820">
    <property type="entry name" value="alpha/beta hydrolase"/>
    <property type="match status" value="1"/>
</dbReference>
<dbReference type="InterPro" id="IPR050266">
    <property type="entry name" value="AB_hydrolase_sf"/>
</dbReference>
<evidence type="ECO:0000259" key="1">
    <source>
        <dbReference type="Pfam" id="PF12697"/>
    </source>
</evidence>
<dbReference type="OrthoDB" id="408373at2759"/>
<proteinExistence type="predicted"/>
<dbReference type="Pfam" id="PF12697">
    <property type="entry name" value="Abhydrolase_6"/>
    <property type="match status" value="1"/>
</dbReference>
<dbReference type="InterPro" id="IPR029058">
    <property type="entry name" value="AB_hydrolase_fold"/>
</dbReference>
<dbReference type="PANTHER" id="PTHR43798:SF33">
    <property type="entry name" value="HYDROLASE, PUTATIVE (AFU_ORTHOLOGUE AFUA_2G14860)-RELATED"/>
    <property type="match status" value="1"/>
</dbReference>
<dbReference type="AlphaFoldDB" id="A0A1C7LXK6"/>
<name>A0A1C7LXK6_GRIFR</name>
<reference evidence="2 3" key="1">
    <citation type="submission" date="2016-03" db="EMBL/GenBank/DDBJ databases">
        <title>Whole genome sequencing of Grifola frondosa 9006-11.</title>
        <authorList>
            <person name="Min B."/>
            <person name="Park H."/>
            <person name="Kim J.-G."/>
            <person name="Cho H."/>
            <person name="Oh Y.-L."/>
            <person name="Kong W.-S."/>
            <person name="Choi I.-G."/>
        </authorList>
    </citation>
    <scope>NUCLEOTIDE SEQUENCE [LARGE SCALE GENOMIC DNA]</scope>
    <source>
        <strain evidence="2 3">9006-11</strain>
    </source>
</reference>
<dbReference type="PANTHER" id="PTHR43798">
    <property type="entry name" value="MONOACYLGLYCEROL LIPASE"/>
    <property type="match status" value="1"/>
</dbReference>
<dbReference type="Proteomes" id="UP000092993">
    <property type="component" value="Unassembled WGS sequence"/>
</dbReference>
<gene>
    <name evidence="2" type="primary">ephD</name>
    <name evidence="2" type="ORF">A0H81_10644</name>
</gene>
<dbReference type="EMBL" id="LUGG01000017">
    <property type="protein sequence ID" value="OBZ69450.1"/>
    <property type="molecule type" value="Genomic_DNA"/>
</dbReference>
<comment type="caution">
    <text evidence="2">The sequence shown here is derived from an EMBL/GenBank/DDBJ whole genome shotgun (WGS) entry which is preliminary data.</text>
</comment>
<dbReference type="OMA" id="YDDSANW"/>
<organism evidence="2 3">
    <name type="scientific">Grifola frondosa</name>
    <name type="common">Maitake</name>
    <name type="synonym">Polyporus frondosus</name>
    <dbReference type="NCBI Taxonomy" id="5627"/>
    <lineage>
        <taxon>Eukaryota</taxon>
        <taxon>Fungi</taxon>
        <taxon>Dikarya</taxon>
        <taxon>Basidiomycota</taxon>
        <taxon>Agaricomycotina</taxon>
        <taxon>Agaricomycetes</taxon>
        <taxon>Polyporales</taxon>
        <taxon>Grifolaceae</taxon>
        <taxon>Grifola</taxon>
    </lineage>
</organism>
<sequence length="317" mass="34676">MSPTPSVKIVKSSDGTPIYAEAIGNPANPSVVLVHGMTLSAATFDLLFNDQRLVDQLYLVRYDLRGHGRSGKPTNIENYASALFADDFAAVAREFNLTKPVQVGWSYGATIATDICANIDPIPISGVVYLGALPYISNPMPNVGTPLISSFLPGLCSTDNVALSLRTKIDFVDSLFVDPESVPLTFKSAWIGQSVFQPPEITMLVLSRPQDPTKFLEAGKKGLPMLVLNGTDDKQVVGELVAKEMKPHFPDMEVKFVKGGSHALFYDFPDEFAEALLAFVHRVVKNADMVRRRNVFGNSRISTWLQSVYKCGSRKST</sequence>
<evidence type="ECO:0000313" key="2">
    <source>
        <dbReference type="EMBL" id="OBZ69450.1"/>
    </source>
</evidence>
<feature type="domain" description="AB hydrolase-1" evidence="1">
    <location>
        <begin position="31"/>
        <end position="275"/>
    </location>
</feature>
<dbReference type="STRING" id="5627.A0A1C7LXK6"/>
<keyword evidence="3" id="KW-1185">Reference proteome</keyword>
<evidence type="ECO:0000313" key="3">
    <source>
        <dbReference type="Proteomes" id="UP000092993"/>
    </source>
</evidence>
<protein>
    <submittedName>
        <fullName evidence="2">Putative oxidoreductase EphD</fullName>
    </submittedName>
</protein>
<dbReference type="InterPro" id="IPR000073">
    <property type="entry name" value="AB_hydrolase_1"/>
</dbReference>
<accession>A0A1C7LXK6</accession>
<dbReference type="GO" id="GO:0016020">
    <property type="term" value="C:membrane"/>
    <property type="evidence" value="ECO:0007669"/>
    <property type="project" value="TreeGrafter"/>
</dbReference>